<dbReference type="AlphaFoldDB" id="L0B1Y0"/>
<evidence type="ECO:0000256" key="1">
    <source>
        <dbReference type="SAM" id="MobiDB-lite"/>
    </source>
</evidence>
<feature type="region of interest" description="Disordered" evidence="1">
    <location>
        <begin position="1"/>
        <end position="83"/>
    </location>
</feature>
<gene>
    <name evidence="3" type="ORF">BEWA_008950</name>
</gene>
<feature type="transmembrane region" description="Helical" evidence="2">
    <location>
        <begin position="144"/>
        <end position="165"/>
    </location>
</feature>
<evidence type="ECO:0000313" key="4">
    <source>
        <dbReference type="Proteomes" id="UP000031512"/>
    </source>
</evidence>
<dbReference type="eggNOG" id="ENOG502R0K6">
    <property type="taxonomic scope" value="Eukaryota"/>
</dbReference>
<keyword evidence="2" id="KW-1133">Transmembrane helix</keyword>
<dbReference type="RefSeq" id="XP_004831149.1">
    <property type="nucleotide sequence ID" value="XM_004831092.1"/>
</dbReference>
<name>L0B1Y0_THEEQ</name>
<protein>
    <submittedName>
        <fullName evidence="3">Uncharacterized protein</fullName>
    </submittedName>
</protein>
<accession>L0B1Y0</accession>
<organism evidence="3 4">
    <name type="scientific">Theileria equi strain WA</name>
    <dbReference type="NCBI Taxonomy" id="1537102"/>
    <lineage>
        <taxon>Eukaryota</taxon>
        <taxon>Sar</taxon>
        <taxon>Alveolata</taxon>
        <taxon>Apicomplexa</taxon>
        <taxon>Aconoidasida</taxon>
        <taxon>Piroplasmida</taxon>
        <taxon>Theileriidae</taxon>
        <taxon>Theileria</taxon>
    </lineage>
</organism>
<keyword evidence="2" id="KW-0472">Membrane</keyword>
<feature type="compositionally biased region" description="Low complexity" evidence="1">
    <location>
        <begin position="7"/>
        <end position="17"/>
    </location>
</feature>
<keyword evidence="2" id="KW-0812">Transmembrane</keyword>
<reference evidence="3 4" key="1">
    <citation type="journal article" date="2012" name="BMC Genomics">
        <title>Comparative genomic analysis and phylogenetic position of Theileria equi.</title>
        <authorList>
            <person name="Kappmeyer L.S."/>
            <person name="Thiagarajan M."/>
            <person name="Herndon D.R."/>
            <person name="Ramsay J.D."/>
            <person name="Caler E."/>
            <person name="Djikeng A."/>
            <person name="Gillespie J.J."/>
            <person name="Lau A.O."/>
            <person name="Roalson E.H."/>
            <person name="Silva J.C."/>
            <person name="Silva M.G."/>
            <person name="Suarez C.E."/>
            <person name="Ueti M.W."/>
            <person name="Nene V.M."/>
            <person name="Mealey R.H."/>
            <person name="Knowles D.P."/>
            <person name="Brayton K.A."/>
        </authorList>
    </citation>
    <scope>NUCLEOTIDE SEQUENCE [LARGE SCALE GENOMIC DNA]</scope>
    <source>
        <strain evidence="3 4">WA</strain>
    </source>
</reference>
<evidence type="ECO:0000313" key="3">
    <source>
        <dbReference type="EMBL" id="AFZ81483.1"/>
    </source>
</evidence>
<dbReference type="VEuPathDB" id="PiroplasmaDB:BEWA_008950"/>
<dbReference type="GeneID" id="15804712"/>
<dbReference type="Proteomes" id="UP000031512">
    <property type="component" value="Chromosome 3"/>
</dbReference>
<dbReference type="KEGG" id="beq:BEWA_008950"/>
<keyword evidence="4" id="KW-1185">Reference proteome</keyword>
<proteinExistence type="predicted"/>
<feature type="compositionally biased region" description="Polar residues" evidence="1">
    <location>
        <begin position="20"/>
        <end position="29"/>
    </location>
</feature>
<feature type="transmembrane region" description="Helical" evidence="2">
    <location>
        <begin position="107"/>
        <end position="132"/>
    </location>
</feature>
<dbReference type="EMBL" id="CP001670">
    <property type="protein sequence ID" value="AFZ81483.1"/>
    <property type="molecule type" value="Genomic_DNA"/>
</dbReference>
<evidence type="ECO:0000256" key="2">
    <source>
        <dbReference type="SAM" id="Phobius"/>
    </source>
</evidence>
<sequence>MYEEGEAVGSASASVESLPEGSNSPQESLSMDAIPKQPASSNESILGDSIPDTKSNKSIEDNNMTGMGLNMEREQGDPNDAEENENSLFLTNPFGKGMEKIERCLRVFLLIGILPLPILGWIIGTIYSFIAAPTKRIQKKLQMLLVLLSALGILMTVIALTILFAELKSNETKLSKSSGARPLNLDAYVPPEQLPPPETKKAIHNEYLIEYAELSPSFKVNTYSMNVQDLRDKKRKSVQMLKDMTKTFLLDQKENVSIAVELEIEEYLAFKEFVNEHKGFKHIFVINPEVACEKGEDKDINETKITNFVGFTQVDLNCGGKNVKMPIQVTQDGMNRYEKRGPELTDLVKYFFNVSVPKEKRCYREKGTRELTKEYLDFVEDPFRKFLAYTDVNVMDQSPLNKLEMCNKAL</sequence>